<dbReference type="PANTHER" id="PTHR44167:SF24">
    <property type="entry name" value="SERINE_THREONINE-PROTEIN KINASE CHK2"/>
    <property type="match status" value="1"/>
</dbReference>
<dbReference type="EMBL" id="MN740966">
    <property type="protein sequence ID" value="QHU20276.1"/>
    <property type="molecule type" value="Genomic_DNA"/>
</dbReference>
<dbReference type="InterPro" id="IPR008271">
    <property type="entry name" value="Ser/Thr_kinase_AS"/>
</dbReference>
<dbReference type="AlphaFoldDB" id="A0A6C0KSZ0"/>
<feature type="domain" description="Protein kinase" evidence="1">
    <location>
        <begin position="1"/>
        <end position="236"/>
    </location>
</feature>
<dbReference type="Pfam" id="PF00069">
    <property type="entry name" value="Pkinase"/>
    <property type="match status" value="1"/>
</dbReference>
<dbReference type="GO" id="GO:0004674">
    <property type="term" value="F:protein serine/threonine kinase activity"/>
    <property type="evidence" value="ECO:0007669"/>
    <property type="project" value="TreeGrafter"/>
</dbReference>
<sequence>MKTNDYGLQELREVDMLNKFQHPNIISLIDSGILNSGEGLFMILPLAKGSIDMFRPNVELTKLWIYQLVSAVFFLHKNGFYHCDIKPENVLLIEDDRIVLADFGLANRVNIPRPSNCQTFASPQLSYRENPSLRYGIKEYDELCSRESNGIQEDKWALGWTIGEILTGKPIIEYGKHRQPPPVEFLQDRKAFISDYLQNVSEELREPGINMLMKLMNPDPTERSFNLLELLSNPIMLGKSNYVDGTLTVTPNDNPFIFDETKANTLQAVKDLFNKELLGKKDHIGKKDQSTWNEIYDILDLFMRTLKCFSQSFNIKKVDLLYLSCFFEVGKVDETANFYFRFSFKDYFYGPKGYDFLMKNERLIFNCVKGRITRNNVFYFLEKEHYLKGLEWIIQNLERYDQVSPEVMAQIIRSLP</sequence>
<dbReference type="PROSITE" id="PS50011">
    <property type="entry name" value="PROTEIN_KINASE_DOM"/>
    <property type="match status" value="1"/>
</dbReference>
<dbReference type="SUPFAM" id="SSF56112">
    <property type="entry name" value="Protein kinase-like (PK-like)"/>
    <property type="match status" value="1"/>
</dbReference>
<dbReference type="Gene3D" id="1.10.510.10">
    <property type="entry name" value="Transferase(Phosphotransferase) domain 1"/>
    <property type="match status" value="1"/>
</dbReference>
<dbReference type="GO" id="GO:0005634">
    <property type="term" value="C:nucleus"/>
    <property type="evidence" value="ECO:0007669"/>
    <property type="project" value="TreeGrafter"/>
</dbReference>
<dbReference type="PANTHER" id="PTHR44167">
    <property type="entry name" value="OVARIAN-SPECIFIC SERINE/THREONINE-PROTEIN KINASE LOK-RELATED"/>
    <property type="match status" value="1"/>
</dbReference>
<evidence type="ECO:0000259" key="1">
    <source>
        <dbReference type="PROSITE" id="PS50011"/>
    </source>
</evidence>
<dbReference type="GO" id="GO:0044773">
    <property type="term" value="P:mitotic DNA damage checkpoint signaling"/>
    <property type="evidence" value="ECO:0007669"/>
    <property type="project" value="TreeGrafter"/>
</dbReference>
<dbReference type="GO" id="GO:0005524">
    <property type="term" value="F:ATP binding"/>
    <property type="evidence" value="ECO:0007669"/>
    <property type="project" value="InterPro"/>
</dbReference>
<accession>A0A6C0KSZ0</accession>
<reference evidence="2" key="1">
    <citation type="journal article" date="2020" name="Nature">
        <title>Giant virus diversity and host interactions through global metagenomics.</title>
        <authorList>
            <person name="Schulz F."/>
            <person name="Roux S."/>
            <person name="Paez-Espino D."/>
            <person name="Jungbluth S."/>
            <person name="Walsh D.A."/>
            <person name="Denef V.J."/>
            <person name="McMahon K.D."/>
            <person name="Konstantinidis K.T."/>
            <person name="Eloe-Fadrosh E.A."/>
            <person name="Kyrpides N.C."/>
            <person name="Woyke T."/>
        </authorList>
    </citation>
    <scope>NUCLEOTIDE SEQUENCE</scope>
    <source>
        <strain evidence="2">GVMAG-S-3300013014-136</strain>
    </source>
</reference>
<dbReference type="InterPro" id="IPR011009">
    <property type="entry name" value="Kinase-like_dom_sf"/>
</dbReference>
<dbReference type="InterPro" id="IPR000719">
    <property type="entry name" value="Prot_kinase_dom"/>
</dbReference>
<name>A0A6C0KSZ0_9ZZZZ</name>
<dbReference type="PROSITE" id="PS00108">
    <property type="entry name" value="PROTEIN_KINASE_ST"/>
    <property type="match status" value="1"/>
</dbReference>
<proteinExistence type="predicted"/>
<organism evidence="2">
    <name type="scientific">viral metagenome</name>
    <dbReference type="NCBI Taxonomy" id="1070528"/>
    <lineage>
        <taxon>unclassified sequences</taxon>
        <taxon>metagenomes</taxon>
        <taxon>organismal metagenomes</taxon>
    </lineage>
</organism>
<protein>
    <recommendedName>
        <fullName evidence="1">Protein kinase domain-containing protein</fullName>
    </recommendedName>
</protein>
<evidence type="ECO:0000313" key="2">
    <source>
        <dbReference type="EMBL" id="QHU20276.1"/>
    </source>
</evidence>
<dbReference type="SMART" id="SM00220">
    <property type="entry name" value="S_TKc"/>
    <property type="match status" value="1"/>
</dbReference>